<evidence type="ECO:0000313" key="11">
    <source>
        <dbReference type="EMBL" id="CAK7223756.1"/>
    </source>
</evidence>
<dbReference type="InterPro" id="IPR036890">
    <property type="entry name" value="HATPase_C_sf"/>
</dbReference>
<dbReference type="InterPro" id="IPR036784">
    <property type="entry name" value="AK/P_DHK_N_sf"/>
</dbReference>
<accession>A0ABP0BWI4</accession>
<keyword evidence="2 8" id="KW-0808">Transferase</keyword>
<dbReference type="Gene3D" id="3.30.565.10">
    <property type="entry name" value="Histidine kinase-like ATPase, C-terminal domain"/>
    <property type="match status" value="1"/>
</dbReference>
<evidence type="ECO:0000256" key="7">
    <source>
        <dbReference type="ARBA" id="ARBA00048201"/>
    </source>
</evidence>
<dbReference type="InterPro" id="IPR018955">
    <property type="entry name" value="BCDHK/PDK_N"/>
</dbReference>
<dbReference type="SUPFAM" id="SSF69012">
    <property type="entry name" value="alpha-ketoacid dehydrogenase kinase, N-terminal domain"/>
    <property type="match status" value="1"/>
</dbReference>
<feature type="compositionally biased region" description="Polar residues" evidence="9">
    <location>
        <begin position="123"/>
        <end position="134"/>
    </location>
</feature>
<dbReference type="PRINTS" id="PR00344">
    <property type="entry name" value="BCTRLSENSOR"/>
</dbReference>
<feature type="compositionally biased region" description="Basic and acidic residues" evidence="9">
    <location>
        <begin position="96"/>
        <end position="107"/>
    </location>
</feature>
<name>A0ABP0BWI4_9PEZI</name>
<dbReference type="PANTHER" id="PTHR11947">
    <property type="entry name" value="PYRUVATE DEHYDROGENASE KINASE"/>
    <property type="match status" value="1"/>
</dbReference>
<evidence type="ECO:0000256" key="5">
    <source>
        <dbReference type="ARBA" id="ARBA00022840"/>
    </source>
</evidence>
<comment type="caution">
    <text evidence="11">The sequence shown here is derived from an EMBL/GenBank/DDBJ whole genome shotgun (WGS) entry which is preliminary data.</text>
</comment>
<dbReference type="InterPro" id="IPR004358">
    <property type="entry name" value="Sig_transdc_His_kin-like_C"/>
</dbReference>
<dbReference type="InterPro" id="IPR005467">
    <property type="entry name" value="His_kinase_dom"/>
</dbReference>
<reference evidence="11 12" key="1">
    <citation type="submission" date="2024-01" db="EMBL/GenBank/DDBJ databases">
        <authorList>
            <person name="Allen C."/>
            <person name="Tagirdzhanova G."/>
        </authorList>
    </citation>
    <scope>NUCLEOTIDE SEQUENCE [LARGE SCALE GENOMIC DNA]</scope>
</reference>
<evidence type="ECO:0000256" key="2">
    <source>
        <dbReference type="ARBA" id="ARBA00022679"/>
    </source>
</evidence>
<dbReference type="SMART" id="SM00387">
    <property type="entry name" value="HATPase_c"/>
    <property type="match status" value="1"/>
</dbReference>
<dbReference type="InterPro" id="IPR039028">
    <property type="entry name" value="BCKD/PDK"/>
</dbReference>
<keyword evidence="6 8" id="KW-0496">Mitochondrion</keyword>
<evidence type="ECO:0000313" key="12">
    <source>
        <dbReference type="Proteomes" id="UP001642405"/>
    </source>
</evidence>
<dbReference type="Pfam" id="PF02518">
    <property type="entry name" value="HATPase_c"/>
    <property type="match status" value="1"/>
</dbReference>
<dbReference type="Pfam" id="PF10436">
    <property type="entry name" value="BCDHK_Adom3"/>
    <property type="match status" value="1"/>
</dbReference>
<comment type="similarity">
    <text evidence="1 8">Belongs to the PDK/BCKDK protein kinase family.</text>
</comment>
<dbReference type="InterPro" id="IPR003594">
    <property type="entry name" value="HATPase_dom"/>
</dbReference>
<keyword evidence="5 8" id="KW-0067">ATP-binding</keyword>
<dbReference type="CDD" id="cd16929">
    <property type="entry name" value="HATPase_PDK-like"/>
    <property type="match status" value="1"/>
</dbReference>
<evidence type="ECO:0000256" key="4">
    <source>
        <dbReference type="ARBA" id="ARBA00022777"/>
    </source>
</evidence>
<dbReference type="Proteomes" id="UP001642405">
    <property type="component" value="Unassembled WGS sequence"/>
</dbReference>
<organism evidence="11 12">
    <name type="scientific">Sporothrix curviconia</name>
    <dbReference type="NCBI Taxonomy" id="1260050"/>
    <lineage>
        <taxon>Eukaryota</taxon>
        <taxon>Fungi</taxon>
        <taxon>Dikarya</taxon>
        <taxon>Ascomycota</taxon>
        <taxon>Pezizomycotina</taxon>
        <taxon>Sordariomycetes</taxon>
        <taxon>Sordariomycetidae</taxon>
        <taxon>Ophiostomatales</taxon>
        <taxon>Ophiostomataceae</taxon>
        <taxon>Sporothrix</taxon>
    </lineage>
</organism>
<comment type="catalytic activity">
    <reaction evidence="7">
        <text>L-seryl-[pyruvate dehydrogenase E1 alpha subunit] + ATP = O-phospho-L-seryl-[pyruvate dehydrogenase E1 alpha subunit] + ADP + H(+)</text>
        <dbReference type="Rhea" id="RHEA:23052"/>
        <dbReference type="Rhea" id="RHEA-COMP:13689"/>
        <dbReference type="Rhea" id="RHEA-COMP:13690"/>
        <dbReference type="ChEBI" id="CHEBI:15378"/>
        <dbReference type="ChEBI" id="CHEBI:29999"/>
        <dbReference type="ChEBI" id="CHEBI:30616"/>
        <dbReference type="ChEBI" id="CHEBI:83421"/>
        <dbReference type="ChEBI" id="CHEBI:456216"/>
        <dbReference type="EC" id="2.7.11.2"/>
    </reaction>
</comment>
<dbReference type="EMBL" id="CAWUHB010000028">
    <property type="protein sequence ID" value="CAK7223756.1"/>
    <property type="molecule type" value="Genomic_DNA"/>
</dbReference>
<dbReference type="SUPFAM" id="SSF55874">
    <property type="entry name" value="ATPase domain of HSP90 chaperone/DNA topoisomerase II/histidine kinase"/>
    <property type="match status" value="1"/>
</dbReference>
<feature type="region of interest" description="Disordered" evidence="9">
    <location>
        <begin position="96"/>
        <end position="134"/>
    </location>
</feature>
<evidence type="ECO:0000256" key="6">
    <source>
        <dbReference type="ARBA" id="ARBA00023128"/>
    </source>
</evidence>
<sequence length="446" mass="50972">MSWRKTDRLMDTIKHYANFPATGVSLRQMVQFGEKPSVGTLFRASQFLAEELPIRLAHRVQELENLPDGLSDMPSVRKVQDWYAQSFEEITTLERPDLNRDTRDRLMRPGRRGGPSHLVLPESTPNPSLEEANYSSQSPLLNGELNGTIGNGNGLKKHASARRYFAWVDDTGEWPSDLQLYNQRFAQTLHKIKRRHDGVVTTMAQGILEYKRRRQRMQIDHNIQSFLDRFYMSRIGIRMLIGQHIALTDQSHHRDPTYVGIICTKTNVHDLAQEAIENARFVCEDHYGLFESPKIQLVCNPNLNFMYVPGHLSHMLFETLKNSLRAVVETHGQDKQEFPVTKVIVAEGREDITIKITDEGGGIPRSAIPLVWTYMYTTVDRTPNLDPDFDKSDFKAPMAGFGYGLPISRLYARYFGGDLKLISMEGYGTDVYLHLNRLSSSSEPLQ</sequence>
<protein>
    <recommendedName>
        <fullName evidence="8">Protein-serine/threonine kinase</fullName>
        <ecNumber evidence="8">2.7.11.-</ecNumber>
    </recommendedName>
</protein>
<dbReference type="GO" id="GO:0004740">
    <property type="term" value="F:pyruvate dehydrogenase (acetyl-transferring) kinase activity"/>
    <property type="evidence" value="ECO:0007669"/>
    <property type="project" value="UniProtKB-EC"/>
</dbReference>
<dbReference type="Gene3D" id="1.20.140.20">
    <property type="entry name" value="Alpha-ketoacid/pyruvate dehydrogenase kinase, N-terminal domain"/>
    <property type="match status" value="1"/>
</dbReference>
<comment type="subcellular location">
    <subcellularLocation>
        <location evidence="8">Mitochondrion matrix</location>
    </subcellularLocation>
</comment>
<keyword evidence="3 8" id="KW-0547">Nucleotide-binding</keyword>
<evidence type="ECO:0000256" key="3">
    <source>
        <dbReference type="ARBA" id="ARBA00022741"/>
    </source>
</evidence>
<evidence type="ECO:0000256" key="8">
    <source>
        <dbReference type="RuleBase" id="RU366032"/>
    </source>
</evidence>
<dbReference type="PROSITE" id="PS50109">
    <property type="entry name" value="HIS_KIN"/>
    <property type="match status" value="1"/>
</dbReference>
<evidence type="ECO:0000259" key="10">
    <source>
        <dbReference type="PROSITE" id="PS50109"/>
    </source>
</evidence>
<proteinExistence type="inferred from homology"/>
<dbReference type="PANTHER" id="PTHR11947:SF3">
    <property type="entry name" value="[PYRUVATE DEHYDROGENASE (ACETYL-TRANSFERRING)] KINASE, MITOCHONDRIAL"/>
    <property type="match status" value="1"/>
</dbReference>
<gene>
    <name evidence="11" type="primary">PDK2</name>
    <name evidence="11" type="ORF">SCUCBS95973_005287</name>
</gene>
<dbReference type="EC" id="2.7.11.-" evidence="8"/>
<keyword evidence="12" id="KW-1185">Reference proteome</keyword>
<evidence type="ECO:0000256" key="1">
    <source>
        <dbReference type="ARBA" id="ARBA00006155"/>
    </source>
</evidence>
<feature type="domain" description="Histidine kinase" evidence="10">
    <location>
        <begin position="312"/>
        <end position="439"/>
    </location>
</feature>
<evidence type="ECO:0000256" key="9">
    <source>
        <dbReference type="SAM" id="MobiDB-lite"/>
    </source>
</evidence>
<keyword evidence="4 8" id="KW-0418">Kinase</keyword>